<evidence type="ECO:0008006" key="11">
    <source>
        <dbReference type="Google" id="ProtNLM"/>
    </source>
</evidence>
<name>A0A813DAI3_POLGL</name>
<feature type="region of interest" description="Disordered" evidence="6">
    <location>
        <begin position="249"/>
        <end position="276"/>
    </location>
</feature>
<dbReference type="PROSITE" id="PS00518">
    <property type="entry name" value="ZF_RING_1"/>
    <property type="match status" value="1"/>
</dbReference>
<dbReference type="InterPro" id="IPR001841">
    <property type="entry name" value="Znf_RING"/>
</dbReference>
<keyword evidence="2 5" id="KW-0479">Metal-binding</keyword>
<dbReference type="SMART" id="SM00184">
    <property type="entry name" value="RING"/>
    <property type="match status" value="1"/>
</dbReference>
<dbReference type="PANTHER" id="PTHR11224">
    <property type="entry name" value="MAKORIN-RELATED"/>
    <property type="match status" value="1"/>
</dbReference>
<feature type="zinc finger region" description="C3H1-type" evidence="5">
    <location>
        <begin position="22"/>
        <end position="51"/>
    </location>
</feature>
<keyword evidence="1" id="KW-0808">Transferase</keyword>
<keyword evidence="10" id="KW-1185">Reference proteome</keyword>
<evidence type="ECO:0000256" key="1">
    <source>
        <dbReference type="ARBA" id="ARBA00022679"/>
    </source>
</evidence>
<dbReference type="SUPFAM" id="SSF57850">
    <property type="entry name" value="RING/U-box"/>
    <property type="match status" value="1"/>
</dbReference>
<accession>A0A813DAI3</accession>
<dbReference type="Gene3D" id="3.30.40.10">
    <property type="entry name" value="Zinc/RING finger domain, C3HC4 (zinc finger)"/>
    <property type="match status" value="1"/>
</dbReference>
<evidence type="ECO:0000313" key="9">
    <source>
        <dbReference type="EMBL" id="CAE8582865.1"/>
    </source>
</evidence>
<evidence type="ECO:0000256" key="3">
    <source>
        <dbReference type="ARBA" id="ARBA00022771"/>
    </source>
</evidence>
<feature type="compositionally biased region" description="Polar residues" evidence="6">
    <location>
        <begin position="307"/>
        <end position="320"/>
    </location>
</feature>
<evidence type="ECO:0000259" key="8">
    <source>
        <dbReference type="PROSITE" id="PS50103"/>
    </source>
</evidence>
<keyword evidence="4 5" id="KW-0862">Zinc</keyword>
<dbReference type="GO" id="GO:0008270">
    <property type="term" value="F:zinc ion binding"/>
    <property type="evidence" value="ECO:0007669"/>
    <property type="project" value="UniProtKB-KW"/>
</dbReference>
<evidence type="ECO:0000256" key="4">
    <source>
        <dbReference type="ARBA" id="ARBA00022833"/>
    </source>
</evidence>
<evidence type="ECO:0000259" key="7">
    <source>
        <dbReference type="PROSITE" id="PS50089"/>
    </source>
</evidence>
<dbReference type="OrthoDB" id="250836at2759"/>
<dbReference type="PANTHER" id="PTHR11224:SF10">
    <property type="entry name" value="IP09428P-RELATED"/>
    <property type="match status" value="1"/>
</dbReference>
<feature type="zinc finger region" description="C3H1-type" evidence="5">
    <location>
        <begin position="173"/>
        <end position="201"/>
    </location>
</feature>
<feature type="region of interest" description="Disordered" evidence="6">
    <location>
        <begin position="300"/>
        <end position="320"/>
    </location>
</feature>
<evidence type="ECO:0000313" key="10">
    <source>
        <dbReference type="Proteomes" id="UP000654075"/>
    </source>
</evidence>
<organism evidence="9 10">
    <name type="scientific">Polarella glacialis</name>
    <name type="common">Dinoflagellate</name>
    <dbReference type="NCBI Taxonomy" id="89957"/>
    <lineage>
        <taxon>Eukaryota</taxon>
        <taxon>Sar</taxon>
        <taxon>Alveolata</taxon>
        <taxon>Dinophyceae</taxon>
        <taxon>Suessiales</taxon>
        <taxon>Suessiaceae</taxon>
        <taxon>Polarella</taxon>
    </lineage>
</organism>
<dbReference type="PROSITE" id="PS50089">
    <property type="entry name" value="ZF_RING_2"/>
    <property type="match status" value="1"/>
</dbReference>
<dbReference type="Proteomes" id="UP000654075">
    <property type="component" value="Unassembled WGS sequence"/>
</dbReference>
<feature type="domain" description="C3H1-type" evidence="8">
    <location>
        <begin position="22"/>
        <end position="51"/>
    </location>
</feature>
<feature type="non-terminal residue" evidence="9">
    <location>
        <position position="1"/>
    </location>
</feature>
<comment type="caution">
    <text evidence="9">The sequence shown here is derived from an EMBL/GenBank/DDBJ whole genome shotgun (WGS) entry which is preliminary data.</text>
</comment>
<evidence type="ECO:0000256" key="5">
    <source>
        <dbReference type="PROSITE-ProRule" id="PRU00723"/>
    </source>
</evidence>
<gene>
    <name evidence="9" type="ORF">PGLA1383_LOCUS1855</name>
</gene>
<dbReference type="PROSITE" id="PS50103">
    <property type="entry name" value="ZF_C3H1"/>
    <property type="match status" value="2"/>
</dbReference>
<evidence type="ECO:0000256" key="2">
    <source>
        <dbReference type="ARBA" id="ARBA00022723"/>
    </source>
</evidence>
<protein>
    <recommendedName>
        <fullName evidence="11">RING-type E3 ubiquitin transferase</fullName>
    </recommendedName>
</protein>
<evidence type="ECO:0000256" key="6">
    <source>
        <dbReference type="SAM" id="MobiDB-lite"/>
    </source>
</evidence>
<sequence>TTCNFAHAALPGDIADRPVPPAARPTPCRAWTGVPGSCRFGAACRFLHAGDEPAAGAVGAEEGGAESAGCSRNQLNSSATAFVPADDKCCVCFETPGEHTDLNGRPDRYGLLEGCDHTVCLRCIMAWRKNAKTSKEARLGCPVCRTVSYLIVPWHRPVQGDEKLAVLEHQKEKYRVTKCKWSLDGKPCPAGKHCMFDHSDAPQVVMHRNRGLHGFGLGGLFGIDSDSDLDDDDVAAALYELISPIFERPEGPRRRGGMGRRGGGMQSAGSDDEVDSDAEAEFVAALSALRGLNLRRGRAAADPEARSTAQGSRSESSVPITSAASRGAAIAAAIAASGQNSLEESPTVGAFVRLEGLHQRPDLNGSEGTIVEVAGEDGRYRIKVARNRAGAVSGELLHAELHNFSYWDASET</sequence>
<dbReference type="GO" id="GO:0061630">
    <property type="term" value="F:ubiquitin protein ligase activity"/>
    <property type="evidence" value="ECO:0007669"/>
    <property type="project" value="InterPro"/>
</dbReference>
<dbReference type="AlphaFoldDB" id="A0A813DAI3"/>
<feature type="domain" description="RING-type" evidence="7">
    <location>
        <begin position="89"/>
        <end position="145"/>
    </location>
</feature>
<dbReference type="InterPro" id="IPR045072">
    <property type="entry name" value="MKRN-like"/>
</dbReference>
<feature type="domain" description="C3H1-type" evidence="8">
    <location>
        <begin position="173"/>
        <end position="201"/>
    </location>
</feature>
<keyword evidence="3 5" id="KW-0863">Zinc-finger</keyword>
<dbReference type="InterPro" id="IPR013083">
    <property type="entry name" value="Znf_RING/FYVE/PHD"/>
</dbReference>
<proteinExistence type="predicted"/>
<dbReference type="SMART" id="SM00356">
    <property type="entry name" value="ZnF_C3H1"/>
    <property type="match status" value="2"/>
</dbReference>
<dbReference type="InterPro" id="IPR017907">
    <property type="entry name" value="Znf_RING_CS"/>
</dbReference>
<dbReference type="EMBL" id="CAJNNV010000513">
    <property type="protein sequence ID" value="CAE8582865.1"/>
    <property type="molecule type" value="Genomic_DNA"/>
</dbReference>
<dbReference type="InterPro" id="IPR000571">
    <property type="entry name" value="Znf_CCCH"/>
</dbReference>
<dbReference type="GO" id="GO:0000209">
    <property type="term" value="P:protein polyubiquitination"/>
    <property type="evidence" value="ECO:0007669"/>
    <property type="project" value="InterPro"/>
</dbReference>
<reference evidence="9" key="1">
    <citation type="submission" date="2021-02" db="EMBL/GenBank/DDBJ databases">
        <authorList>
            <person name="Dougan E. K."/>
            <person name="Rhodes N."/>
            <person name="Thang M."/>
            <person name="Chan C."/>
        </authorList>
    </citation>
    <scope>NUCLEOTIDE SEQUENCE</scope>
</reference>